<dbReference type="InterPro" id="IPR036291">
    <property type="entry name" value="NAD(P)-bd_dom_sf"/>
</dbReference>
<reference evidence="3 4" key="1">
    <citation type="submission" date="2019-09" db="EMBL/GenBank/DDBJ databases">
        <title>A chromosome-level genome assembly of the Chinese tupelo Nyssa sinensis.</title>
        <authorList>
            <person name="Yang X."/>
            <person name="Kang M."/>
            <person name="Yang Y."/>
            <person name="Xiong H."/>
            <person name="Wang M."/>
            <person name="Zhang Z."/>
            <person name="Wang Z."/>
            <person name="Wu H."/>
            <person name="Ma T."/>
            <person name="Liu J."/>
            <person name="Xi Z."/>
        </authorList>
    </citation>
    <scope>NUCLEOTIDE SEQUENCE [LARGE SCALE GENOMIC DNA]</scope>
    <source>
        <strain evidence="3">J267</strain>
        <tissue evidence="3">Leaf</tissue>
    </source>
</reference>
<dbReference type="PANTHER" id="PTHR42820">
    <property type="entry name" value="SHORT-CHAIN DEHYDROGENASE REDUCTASE"/>
    <property type="match status" value="1"/>
</dbReference>
<dbReference type="InterPro" id="IPR002347">
    <property type="entry name" value="SDR_fam"/>
</dbReference>
<dbReference type="OrthoDB" id="294295at2759"/>
<comment type="similarity">
    <text evidence="1">Belongs to the short-chain dehydrogenases/reductases (SDR) family.</text>
</comment>
<dbReference type="Proteomes" id="UP000325577">
    <property type="component" value="Linkage Group LG13"/>
</dbReference>
<proteinExistence type="inferred from homology"/>
<dbReference type="Gene3D" id="3.40.50.720">
    <property type="entry name" value="NAD(P)-binding Rossmann-like Domain"/>
    <property type="match status" value="1"/>
</dbReference>
<dbReference type="InterPro" id="IPR029472">
    <property type="entry name" value="Copia-like_N"/>
</dbReference>
<name>A0A5J5BE14_9ASTE</name>
<evidence type="ECO:0000256" key="1">
    <source>
        <dbReference type="ARBA" id="ARBA00006484"/>
    </source>
</evidence>
<dbReference type="SUPFAM" id="SSF51735">
    <property type="entry name" value="NAD(P)-binding Rossmann-fold domains"/>
    <property type="match status" value="1"/>
</dbReference>
<evidence type="ECO:0000259" key="2">
    <source>
        <dbReference type="Pfam" id="PF14244"/>
    </source>
</evidence>
<sequence>MAASSSMFVNPANIQSLVTVKLTKDNYLLWKTQVAPYLRGQRLFGFVDGSNPPPPITIPNPETATSSDTTAEIPNPKFTTCNAGIINDLNQSTLELDFSAFDRLFAVNVRGMAACVKHAALAMVEGGVRGSIVCTASVLATMATPIDPDYIMSKHAVLGLVRSASARLGDYEIRVNCVSPSGVATPLTCNLLKMTAEKVAKTMEPKTCLKGVVLTTSHVADAVVFLACDESEFITGHNLVVDGGFLPR</sequence>
<evidence type="ECO:0000313" key="3">
    <source>
        <dbReference type="EMBL" id="KAA8540924.1"/>
    </source>
</evidence>
<protein>
    <recommendedName>
        <fullName evidence="2">Retrotransposon Copia-like N-terminal domain-containing protein</fullName>
    </recommendedName>
</protein>
<keyword evidence="4" id="KW-1185">Reference proteome</keyword>
<dbReference type="AlphaFoldDB" id="A0A5J5BE14"/>
<organism evidence="3 4">
    <name type="scientific">Nyssa sinensis</name>
    <dbReference type="NCBI Taxonomy" id="561372"/>
    <lineage>
        <taxon>Eukaryota</taxon>
        <taxon>Viridiplantae</taxon>
        <taxon>Streptophyta</taxon>
        <taxon>Embryophyta</taxon>
        <taxon>Tracheophyta</taxon>
        <taxon>Spermatophyta</taxon>
        <taxon>Magnoliopsida</taxon>
        <taxon>eudicotyledons</taxon>
        <taxon>Gunneridae</taxon>
        <taxon>Pentapetalae</taxon>
        <taxon>asterids</taxon>
        <taxon>Cornales</taxon>
        <taxon>Nyssaceae</taxon>
        <taxon>Nyssa</taxon>
    </lineage>
</organism>
<evidence type="ECO:0000313" key="4">
    <source>
        <dbReference type="Proteomes" id="UP000325577"/>
    </source>
</evidence>
<dbReference type="Pfam" id="PF14244">
    <property type="entry name" value="Retrotran_gag_3"/>
    <property type="match status" value="1"/>
</dbReference>
<dbReference type="Pfam" id="PF13561">
    <property type="entry name" value="adh_short_C2"/>
    <property type="match status" value="1"/>
</dbReference>
<dbReference type="PRINTS" id="PR00081">
    <property type="entry name" value="GDHRDH"/>
</dbReference>
<accession>A0A5J5BE14</accession>
<feature type="domain" description="Retrotransposon Copia-like N-terminal" evidence="2">
    <location>
        <begin position="16"/>
        <end position="55"/>
    </location>
</feature>
<gene>
    <name evidence="3" type="ORF">F0562_024938</name>
</gene>
<dbReference type="PANTHER" id="PTHR42820:SF21">
    <property type="entry name" value="SHORT-CHAIN DEHYDROGENASE REDUCTASE 3B-LIKE"/>
    <property type="match status" value="1"/>
</dbReference>
<dbReference type="EMBL" id="CM018036">
    <property type="protein sequence ID" value="KAA8540924.1"/>
    <property type="molecule type" value="Genomic_DNA"/>
</dbReference>